<dbReference type="Pfam" id="PF25954">
    <property type="entry name" value="Beta-barrel_RND_2"/>
    <property type="match status" value="1"/>
</dbReference>
<dbReference type="OrthoDB" id="9806939at2"/>
<dbReference type="GO" id="GO:1990281">
    <property type="term" value="C:efflux pump complex"/>
    <property type="evidence" value="ECO:0007669"/>
    <property type="project" value="TreeGrafter"/>
</dbReference>
<comment type="caution">
    <text evidence="7">The sequence shown here is derived from an EMBL/GenBank/DDBJ whole genome shotgun (WGS) entry which is preliminary data.</text>
</comment>
<dbReference type="RefSeq" id="WP_102843595.1">
    <property type="nucleotide sequence ID" value="NZ_PDZR01000009.1"/>
</dbReference>
<dbReference type="Gene3D" id="1.10.287.470">
    <property type="entry name" value="Helix hairpin bin"/>
    <property type="match status" value="1"/>
</dbReference>
<dbReference type="PANTHER" id="PTHR30469:SF37">
    <property type="entry name" value="RAGD PROTEIN"/>
    <property type="match status" value="1"/>
</dbReference>
<dbReference type="Proteomes" id="UP000236286">
    <property type="component" value="Unassembled WGS sequence"/>
</dbReference>
<feature type="domain" description="YknX-like C-terminal permuted SH3-like" evidence="6">
    <location>
        <begin position="356"/>
        <end position="423"/>
    </location>
</feature>
<dbReference type="InterPro" id="IPR006143">
    <property type="entry name" value="RND_pump_MFP"/>
</dbReference>
<dbReference type="GO" id="GO:0015562">
    <property type="term" value="F:efflux transmembrane transporter activity"/>
    <property type="evidence" value="ECO:0007669"/>
    <property type="project" value="TreeGrafter"/>
</dbReference>
<evidence type="ECO:0000313" key="8">
    <source>
        <dbReference type="Proteomes" id="UP000236286"/>
    </source>
</evidence>
<dbReference type="InterPro" id="IPR058637">
    <property type="entry name" value="YknX-like_C"/>
</dbReference>
<name>A0A2J7THC5_METSI</name>
<dbReference type="Pfam" id="PF25989">
    <property type="entry name" value="YknX_C"/>
    <property type="match status" value="1"/>
</dbReference>
<sequence length="425" mass="45107">MNSMPPDPALHQTSLRADDGKEDGRIEPPRETERRERGRRSIARLVGFLAVAIVAGLVSFGLWTKSSRNAEADAAMQARVNATPTVRIAIVKEDTTPRTIELTGNMTAFDSATLFARATGYISVRHADIGTKLKKGDVLAIIAAPDLDQQLVQAKAQLVQFQAAVQQAEANADLGRVTDQRTSRLVAQGWSSAQQGDTDRLTLAARTAAVAVAKANVTAQEAAVSRLQQLTEFERITAPFDGVVTSRLVDVGSLVTADAASGTPLFSMARTDVLRVQAFVPQSATFGIKDGDAATITVSELPGKTFTGHVARNAEALSAGTRTLLMEVDVDNKDGVLSAGLYSIVHLAVRRPNPVIIIPSQAVIFNKDGLRVAVVSDGGKIELRKIEIEQDNGANVEVRSGLKSGDKIILSPPANVSDGMSVKTA</sequence>
<feature type="domain" description="CusB-like beta-barrel" evidence="5">
    <location>
        <begin position="276"/>
        <end position="348"/>
    </location>
</feature>
<protein>
    <submittedName>
        <fullName evidence="7">Efflux transporter periplasmic adaptor subunit</fullName>
    </submittedName>
</protein>
<reference evidence="7 8" key="1">
    <citation type="submission" date="2017-10" db="EMBL/GenBank/DDBJ databases">
        <title>Genome announcement of Methylocella silvestris TVC from permafrost.</title>
        <authorList>
            <person name="Wang J."/>
            <person name="Geng K."/>
            <person name="Ul-Haque F."/>
            <person name="Crombie A.T."/>
            <person name="Street L.E."/>
            <person name="Wookey P.A."/>
            <person name="Murrell J.C."/>
            <person name="Pratscher J."/>
        </authorList>
    </citation>
    <scope>NUCLEOTIDE SEQUENCE [LARGE SCALE GENOMIC DNA]</scope>
    <source>
        <strain evidence="7 8">TVC</strain>
    </source>
</reference>
<evidence type="ECO:0000259" key="5">
    <source>
        <dbReference type="Pfam" id="PF25954"/>
    </source>
</evidence>
<evidence type="ECO:0000313" key="7">
    <source>
        <dbReference type="EMBL" id="PNG26168.1"/>
    </source>
</evidence>
<keyword evidence="3" id="KW-0472">Membrane</keyword>
<dbReference type="PANTHER" id="PTHR30469">
    <property type="entry name" value="MULTIDRUG RESISTANCE PROTEIN MDTA"/>
    <property type="match status" value="1"/>
</dbReference>
<dbReference type="AlphaFoldDB" id="A0A2J7THC5"/>
<dbReference type="Pfam" id="PF25917">
    <property type="entry name" value="BSH_RND"/>
    <property type="match status" value="1"/>
</dbReference>
<keyword evidence="3" id="KW-0812">Transmembrane</keyword>
<dbReference type="InterPro" id="IPR058625">
    <property type="entry name" value="MdtA-like_BSH"/>
</dbReference>
<evidence type="ECO:0000259" key="6">
    <source>
        <dbReference type="Pfam" id="PF25989"/>
    </source>
</evidence>
<evidence type="ECO:0000259" key="4">
    <source>
        <dbReference type="Pfam" id="PF25917"/>
    </source>
</evidence>
<evidence type="ECO:0000256" key="2">
    <source>
        <dbReference type="SAM" id="MobiDB-lite"/>
    </source>
</evidence>
<accession>A0A2J7THC5</accession>
<evidence type="ECO:0000256" key="3">
    <source>
        <dbReference type="SAM" id="Phobius"/>
    </source>
</evidence>
<dbReference type="SUPFAM" id="SSF111369">
    <property type="entry name" value="HlyD-like secretion proteins"/>
    <property type="match status" value="1"/>
</dbReference>
<dbReference type="Gene3D" id="2.40.30.170">
    <property type="match status" value="1"/>
</dbReference>
<gene>
    <name evidence="7" type="ORF">CR492_09980</name>
</gene>
<feature type="domain" description="Multidrug resistance protein MdtA-like barrel-sandwich hybrid" evidence="4">
    <location>
        <begin position="112"/>
        <end position="260"/>
    </location>
</feature>
<dbReference type="Gene3D" id="2.40.50.100">
    <property type="match status" value="1"/>
</dbReference>
<feature type="compositionally biased region" description="Basic and acidic residues" evidence="2">
    <location>
        <begin position="16"/>
        <end position="36"/>
    </location>
</feature>
<evidence type="ECO:0000256" key="1">
    <source>
        <dbReference type="ARBA" id="ARBA00009477"/>
    </source>
</evidence>
<dbReference type="NCBIfam" id="TIGR01730">
    <property type="entry name" value="RND_mfp"/>
    <property type="match status" value="1"/>
</dbReference>
<comment type="similarity">
    <text evidence="1">Belongs to the membrane fusion protein (MFP) (TC 8.A.1) family.</text>
</comment>
<proteinExistence type="inferred from homology"/>
<dbReference type="InterPro" id="IPR058792">
    <property type="entry name" value="Beta-barrel_RND_2"/>
</dbReference>
<organism evidence="7 8">
    <name type="scientific">Methylocella silvestris</name>
    <dbReference type="NCBI Taxonomy" id="199596"/>
    <lineage>
        <taxon>Bacteria</taxon>
        <taxon>Pseudomonadati</taxon>
        <taxon>Pseudomonadota</taxon>
        <taxon>Alphaproteobacteria</taxon>
        <taxon>Hyphomicrobiales</taxon>
        <taxon>Beijerinckiaceae</taxon>
        <taxon>Methylocella</taxon>
    </lineage>
</organism>
<keyword evidence="3" id="KW-1133">Transmembrane helix</keyword>
<feature type="region of interest" description="Disordered" evidence="2">
    <location>
        <begin position="1"/>
        <end position="37"/>
    </location>
</feature>
<feature type="transmembrane region" description="Helical" evidence="3">
    <location>
        <begin position="42"/>
        <end position="63"/>
    </location>
</feature>
<dbReference type="EMBL" id="PDZR01000009">
    <property type="protein sequence ID" value="PNG26168.1"/>
    <property type="molecule type" value="Genomic_DNA"/>
</dbReference>
<dbReference type="Gene3D" id="2.40.420.20">
    <property type="match status" value="1"/>
</dbReference>